<evidence type="ECO:0000256" key="1">
    <source>
        <dbReference type="SAM" id="Phobius"/>
    </source>
</evidence>
<evidence type="ECO:0000313" key="2">
    <source>
        <dbReference type="EMBL" id="RGV06599.1"/>
    </source>
</evidence>
<dbReference type="EMBL" id="QRYT01000037">
    <property type="protein sequence ID" value="RGV06599.1"/>
    <property type="molecule type" value="Genomic_DNA"/>
</dbReference>
<protein>
    <submittedName>
        <fullName evidence="2">Uncharacterized protein</fullName>
    </submittedName>
</protein>
<dbReference type="Proteomes" id="UP000285379">
    <property type="component" value="Unassembled WGS sequence"/>
</dbReference>
<sequence length="173" mass="19483">MVFYIYLQNSLNQVKLLFFNLIQYLMNPTLSTLQKAEKEITVDFPIEKVKEAIMTLFNKFPSKYMLRKNDINEVFNTYHFPISNGLNPVIVDMSLEKVSDDKTKISISVTNSYGAVSSNSILAGQLSDYLLVLGKVLSGESVEDIKETVKNSGCMLLLLVGLSSLMLMSFVLF</sequence>
<gene>
    <name evidence="2" type="ORF">DWW27_14700</name>
</gene>
<keyword evidence="1" id="KW-0812">Transmembrane</keyword>
<organism evidence="2 3">
    <name type="scientific">Phocaeicola vulgatus</name>
    <name type="common">Bacteroides vulgatus</name>
    <dbReference type="NCBI Taxonomy" id="821"/>
    <lineage>
        <taxon>Bacteria</taxon>
        <taxon>Pseudomonadati</taxon>
        <taxon>Bacteroidota</taxon>
        <taxon>Bacteroidia</taxon>
        <taxon>Bacteroidales</taxon>
        <taxon>Bacteroidaceae</taxon>
        <taxon>Phocaeicola</taxon>
    </lineage>
</organism>
<feature type="transmembrane region" description="Helical" evidence="1">
    <location>
        <begin position="154"/>
        <end position="172"/>
    </location>
</feature>
<accession>A0A412VJ25</accession>
<reference evidence="2 3" key="1">
    <citation type="submission" date="2018-08" db="EMBL/GenBank/DDBJ databases">
        <title>A genome reference for cultivated species of the human gut microbiota.</title>
        <authorList>
            <person name="Zou Y."/>
            <person name="Xue W."/>
            <person name="Luo G."/>
        </authorList>
    </citation>
    <scope>NUCLEOTIDE SEQUENCE [LARGE SCALE GENOMIC DNA]</scope>
    <source>
        <strain evidence="2 3">AF14-8</strain>
    </source>
</reference>
<proteinExistence type="predicted"/>
<evidence type="ECO:0000313" key="3">
    <source>
        <dbReference type="Proteomes" id="UP000285379"/>
    </source>
</evidence>
<name>A0A412VJ25_PHOVU</name>
<keyword evidence="1" id="KW-0472">Membrane</keyword>
<dbReference type="AlphaFoldDB" id="A0A412VJ25"/>
<comment type="caution">
    <text evidence="2">The sequence shown here is derived from an EMBL/GenBank/DDBJ whole genome shotgun (WGS) entry which is preliminary data.</text>
</comment>
<keyword evidence="1" id="KW-1133">Transmembrane helix</keyword>